<dbReference type="EMBL" id="JBHFEH010000008">
    <property type="protein sequence ID" value="KAL2056337.1"/>
    <property type="molecule type" value="Genomic_DNA"/>
</dbReference>
<accession>A0ABR4BEQ7</accession>
<proteinExistence type="predicted"/>
<organism evidence="2 3">
    <name type="scientific">Lepraria finkii</name>
    <dbReference type="NCBI Taxonomy" id="1340010"/>
    <lineage>
        <taxon>Eukaryota</taxon>
        <taxon>Fungi</taxon>
        <taxon>Dikarya</taxon>
        <taxon>Ascomycota</taxon>
        <taxon>Pezizomycotina</taxon>
        <taxon>Lecanoromycetes</taxon>
        <taxon>OSLEUM clade</taxon>
        <taxon>Lecanoromycetidae</taxon>
        <taxon>Lecanorales</taxon>
        <taxon>Lecanorineae</taxon>
        <taxon>Stereocaulaceae</taxon>
        <taxon>Lepraria</taxon>
    </lineage>
</organism>
<comment type="caution">
    <text evidence="2">The sequence shown here is derived from an EMBL/GenBank/DDBJ whole genome shotgun (WGS) entry which is preliminary data.</text>
</comment>
<dbReference type="InterPro" id="IPR043198">
    <property type="entry name" value="Cyclin/Ssn8"/>
</dbReference>
<dbReference type="InterPro" id="IPR036915">
    <property type="entry name" value="Cyclin-like_sf"/>
</dbReference>
<dbReference type="Proteomes" id="UP001590951">
    <property type="component" value="Unassembled WGS sequence"/>
</dbReference>
<name>A0ABR4BEQ7_9LECA</name>
<dbReference type="SUPFAM" id="SSF47954">
    <property type="entry name" value="Cyclin-like"/>
    <property type="match status" value="2"/>
</dbReference>
<dbReference type="CDD" id="cd20546">
    <property type="entry name" value="CYCLIN_SpCG1C_ScCTK2-like_rpt2"/>
    <property type="match status" value="1"/>
</dbReference>
<evidence type="ECO:0000313" key="2">
    <source>
        <dbReference type="EMBL" id="KAL2056337.1"/>
    </source>
</evidence>
<evidence type="ECO:0000256" key="1">
    <source>
        <dbReference type="SAM" id="MobiDB-lite"/>
    </source>
</evidence>
<feature type="region of interest" description="Disordered" evidence="1">
    <location>
        <begin position="311"/>
        <end position="351"/>
    </location>
</feature>
<evidence type="ECO:0000313" key="3">
    <source>
        <dbReference type="Proteomes" id="UP001590951"/>
    </source>
</evidence>
<keyword evidence="3" id="KW-1185">Reference proteome</keyword>
<evidence type="ECO:0008006" key="4">
    <source>
        <dbReference type="Google" id="ProtNLM"/>
    </source>
</evidence>
<dbReference type="PANTHER" id="PTHR10026">
    <property type="entry name" value="CYCLIN"/>
    <property type="match status" value="1"/>
</dbReference>
<sequence length="390" mass="43828">MAPPQVADALDPDRVGPHPSYIEIARPYVFQHTITASLAAAGVSEAKDESIRLQGVAWIDSVRKYMQLPVKTYDTACVYYHKFRLVHPDSNGYIDAAASALFTACKIEDTLKKSKEILCAAYNMKVSPAEQLTPDDPLFENHSKTIIGLERLMLEASGFDFRNRYPQEILIKFAKRYNADKVTVGKTAYNISLDMYRTFAPLKQTTTTMALACVELAGRIHEKNVREIETGKEYEWFTSSREEVMETLLDLLDLYTHHRAATIVGQSHALEAFIAIRIALNQEASANSYPRFTRATVPKVAELLNGFKATNGTTGSKAKEVTPTTSPRNDLMQDITSPTTGASKPGLKEGTVRFMLDPQRAKAEKETVAEYFKVEKEEYEVEVERERRRP</sequence>
<protein>
    <recommendedName>
        <fullName evidence="4">Cyclin-H</fullName>
    </recommendedName>
</protein>
<gene>
    <name evidence="2" type="ORF">ABVK25_003360</name>
</gene>
<feature type="compositionally biased region" description="Polar residues" evidence="1">
    <location>
        <begin position="311"/>
        <end position="342"/>
    </location>
</feature>
<reference evidence="2 3" key="1">
    <citation type="submission" date="2024-09" db="EMBL/GenBank/DDBJ databases">
        <title>Rethinking Asexuality: The Enigmatic Case of Functional Sexual Genes in Lepraria (Stereocaulaceae).</title>
        <authorList>
            <person name="Doellman M."/>
            <person name="Sun Y."/>
            <person name="Barcenas-Pena A."/>
            <person name="Lumbsch H.T."/>
            <person name="Grewe F."/>
        </authorList>
    </citation>
    <scope>NUCLEOTIDE SEQUENCE [LARGE SCALE GENOMIC DNA]</scope>
    <source>
        <strain evidence="2 3">Grewe 0041</strain>
    </source>
</reference>
<dbReference type="Gene3D" id="1.10.472.10">
    <property type="entry name" value="Cyclin-like"/>
    <property type="match status" value="2"/>
</dbReference>